<dbReference type="InterPro" id="IPR010133">
    <property type="entry name" value="Bacteriocin_signal_seq"/>
</dbReference>
<feature type="chain" id="PRO_5027047689" evidence="1">
    <location>
        <begin position="20"/>
        <end position="155"/>
    </location>
</feature>
<comment type="caution">
    <text evidence="2">The sequence shown here is derived from an EMBL/GenBank/DDBJ whole genome shotgun (WGS) entry which is preliminary data.</text>
</comment>
<gene>
    <name evidence="2" type="ORF">GTP46_19330</name>
</gene>
<organism evidence="2 3">
    <name type="scientific">Duganella flavida</name>
    <dbReference type="NCBI Taxonomy" id="2692175"/>
    <lineage>
        <taxon>Bacteria</taxon>
        <taxon>Pseudomonadati</taxon>
        <taxon>Pseudomonadota</taxon>
        <taxon>Betaproteobacteria</taxon>
        <taxon>Burkholderiales</taxon>
        <taxon>Oxalobacteraceae</taxon>
        <taxon>Telluria group</taxon>
        <taxon>Duganella</taxon>
    </lineage>
</organism>
<protein>
    <submittedName>
        <fullName evidence="2">Bacteriocin</fullName>
    </submittedName>
</protein>
<accession>A0A6L8KBF5</accession>
<evidence type="ECO:0000313" key="3">
    <source>
        <dbReference type="Proteomes" id="UP000479335"/>
    </source>
</evidence>
<evidence type="ECO:0000313" key="2">
    <source>
        <dbReference type="EMBL" id="MYM24793.1"/>
    </source>
</evidence>
<reference evidence="2 3" key="1">
    <citation type="submission" date="2019-12" db="EMBL/GenBank/DDBJ databases">
        <title>Novel species isolated from a subtropical stream in China.</title>
        <authorList>
            <person name="Lu H."/>
        </authorList>
    </citation>
    <scope>NUCLEOTIDE SEQUENCE [LARGE SCALE GENOMIC DNA]</scope>
    <source>
        <strain evidence="2 3">FT135W</strain>
    </source>
</reference>
<feature type="signal peptide" evidence="1">
    <location>
        <begin position="1"/>
        <end position="19"/>
    </location>
</feature>
<dbReference type="AlphaFoldDB" id="A0A6L8KBF5"/>
<evidence type="ECO:0000256" key="1">
    <source>
        <dbReference type="SAM" id="SignalP"/>
    </source>
</evidence>
<dbReference type="Proteomes" id="UP000479335">
    <property type="component" value="Unassembled WGS sequence"/>
</dbReference>
<proteinExistence type="predicted"/>
<name>A0A6L8KBF5_9BURK</name>
<dbReference type="EMBL" id="WWCN01000012">
    <property type="protein sequence ID" value="MYM24793.1"/>
    <property type="molecule type" value="Genomic_DNA"/>
</dbReference>
<sequence length="155" mass="16261">MKRALLPLMLLVGAAQAMAGELKPLDDKELSQVSGGDGISFAAHVVLNDPTLVGAVADSRLSLGFAGDGQNRYIVFKNVRGTVDMFAVNLGVQTRTDGGGDYIAIGLPGYVHYTNLGFESLSVQTDPTAPVTNSLGSLNINGTVSLQGQVRFWGH</sequence>
<keyword evidence="3" id="KW-1185">Reference proteome</keyword>
<dbReference type="NCBIfam" id="TIGR01847">
    <property type="entry name" value="bacteriocin_sig"/>
    <property type="match status" value="1"/>
</dbReference>
<keyword evidence="1" id="KW-0732">Signal</keyword>